<feature type="domain" description="NAD(P)-binding" evidence="1">
    <location>
        <begin position="8"/>
        <end position="166"/>
    </location>
</feature>
<accession>A0A1Z2LCP7</accession>
<dbReference type="Gene3D" id="3.40.50.720">
    <property type="entry name" value="NAD(P)-binding Rossmann-like Domain"/>
    <property type="match status" value="1"/>
</dbReference>
<dbReference type="InterPro" id="IPR016040">
    <property type="entry name" value="NAD(P)-bd_dom"/>
</dbReference>
<dbReference type="Pfam" id="PF13460">
    <property type="entry name" value="NAD_binding_10"/>
    <property type="match status" value="1"/>
</dbReference>
<dbReference type="KEGG" id="salj:SMD11_6490"/>
<dbReference type="SUPFAM" id="SSF51735">
    <property type="entry name" value="NAD(P)-binding Rossmann-fold domains"/>
    <property type="match status" value="1"/>
</dbReference>
<dbReference type="InterPro" id="IPR051604">
    <property type="entry name" value="Ergot_Alk_Oxidoreductase"/>
</dbReference>
<evidence type="ECO:0000259" key="1">
    <source>
        <dbReference type="Pfam" id="PF13460"/>
    </source>
</evidence>
<dbReference type="PANTHER" id="PTHR43162">
    <property type="match status" value="1"/>
</dbReference>
<dbReference type="Proteomes" id="UP000195755">
    <property type="component" value="Chromosome"/>
</dbReference>
<dbReference type="AlphaFoldDB" id="A0A1Z2LCP7"/>
<organism evidence="2 3">
    <name type="scientific">Streptomyces albireticuli</name>
    <dbReference type="NCBI Taxonomy" id="1940"/>
    <lineage>
        <taxon>Bacteria</taxon>
        <taxon>Bacillati</taxon>
        <taxon>Actinomycetota</taxon>
        <taxon>Actinomycetes</taxon>
        <taxon>Kitasatosporales</taxon>
        <taxon>Streptomycetaceae</taxon>
        <taxon>Streptomyces</taxon>
    </lineage>
</organism>
<dbReference type="InterPro" id="IPR036291">
    <property type="entry name" value="NAD(P)-bd_dom_sf"/>
</dbReference>
<evidence type="ECO:0000313" key="3">
    <source>
        <dbReference type="Proteomes" id="UP000195755"/>
    </source>
</evidence>
<reference evidence="2 3" key="1">
    <citation type="submission" date="2017-06" db="EMBL/GenBank/DDBJ databases">
        <title>Streptomyces albireticuli Genome sequencing and assembly.</title>
        <authorList>
            <person name="Wang Y."/>
            <person name="Du B."/>
            <person name="Ding Y."/>
            <person name="Liu H."/>
            <person name="Hou Q."/>
            <person name="Liu K."/>
            <person name="Yao L."/>
            <person name="Wang C."/>
        </authorList>
    </citation>
    <scope>NUCLEOTIDE SEQUENCE [LARGE SCALE GENOMIC DNA]</scope>
    <source>
        <strain evidence="2 3">MDJK11</strain>
    </source>
</reference>
<dbReference type="PANTHER" id="PTHR43162:SF1">
    <property type="entry name" value="PRESTALK A DIFFERENTIATION PROTEIN A"/>
    <property type="match status" value="1"/>
</dbReference>
<name>A0A1Z2LCP7_9ACTN</name>
<sequence>MTEILVLGASGKTGSRVVPRLTSLGHSVRTASRSGSTRFDWADRTTWAPALAGVEAVYIVPTETLGLPERAAFVAAAEEAGVRRLVQLSVRGIDEDGVPPTEAAVRESGLEWTILRPCWFAQNFAAADFFLPEVLAGEVATPAGDGREPFIDAEDIADVAVAALTADGHDGRTYELSGPETLSFAEALALIGEAAGRDVRHRHIAPAVYAENLTGAGIAQEDAEAVAGFLDGISKGADDFLSDGVRQALGREPRSFRDYVKATAAEGVWS</sequence>
<dbReference type="OrthoDB" id="3250520at2"/>
<gene>
    <name evidence="2" type="ORF">SMD11_6490</name>
</gene>
<dbReference type="EMBL" id="CP021744">
    <property type="protein sequence ID" value="ARZ72066.1"/>
    <property type="molecule type" value="Genomic_DNA"/>
</dbReference>
<proteinExistence type="predicted"/>
<protein>
    <submittedName>
        <fullName evidence="2">NmrA family transcriptional regulator</fullName>
    </submittedName>
</protein>
<dbReference type="Gene3D" id="3.90.25.10">
    <property type="entry name" value="UDP-galactose 4-epimerase, domain 1"/>
    <property type="match status" value="1"/>
</dbReference>
<evidence type="ECO:0000313" key="2">
    <source>
        <dbReference type="EMBL" id="ARZ72066.1"/>
    </source>
</evidence>
<dbReference type="RefSeq" id="WP_087929750.1">
    <property type="nucleotide sequence ID" value="NZ_CP021744.1"/>
</dbReference>